<dbReference type="EMBL" id="CP053381">
    <property type="protein sequence ID" value="QTP54681.1"/>
    <property type="molecule type" value="Genomic_DNA"/>
</dbReference>
<dbReference type="PANTHER" id="PTHR43267:SF1">
    <property type="entry name" value="TRNA THREONYLCARBAMOYLADENOSINE DEHYDRATASE"/>
    <property type="match status" value="1"/>
</dbReference>
<dbReference type="Gene3D" id="3.40.50.720">
    <property type="entry name" value="NAD(P)-binding Rossmann-like Domain"/>
    <property type="match status" value="1"/>
</dbReference>
<dbReference type="InterPro" id="IPR045886">
    <property type="entry name" value="ThiF/MoeB/HesA"/>
</dbReference>
<proteinExistence type="predicted"/>
<dbReference type="Pfam" id="PF00899">
    <property type="entry name" value="ThiF"/>
    <property type="match status" value="1"/>
</dbReference>
<evidence type="ECO:0000313" key="3">
    <source>
        <dbReference type="Proteomes" id="UP000671868"/>
    </source>
</evidence>
<dbReference type="GO" id="GO:0016779">
    <property type="term" value="F:nucleotidyltransferase activity"/>
    <property type="evidence" value="ECO:0007669"/>
    <property type="project" value="UniProtKB-KW"/>
</dbReference>
<dbReference type="InterPro" id="IPR016135">
    <property type="entry name" value="UBQ-conjugating_enzyme/RWD"/>
</dbReference>
<dbReference type="CDD" id="cd00195">
    <property type="entry name" value="UBCc_UEV"/>
    <property type="match status" value="1"/>
</dbReference>
<dbReference type="InterPro" id="IPR035985">
    <property type="entry name" value="Ubiquitin-activating_enz"/>
</dbReference>
<protein>
    <submittedName>
        <fullName evidence="2">ThiF family adenylyltransferase</fullName>
    </submittedName>
</protein>
<keyword evidence="2" id="KW-0808">Transferase</keyword>
<dbReference type="SUPFAM" id="SSF54495">
    <property type="entry name" value="UBC-like"/>
    <property type="match status" value="1"/>
</dbReference>
<organism evidence="2 3">
    <name type="scientific">Billgrantia sulfidoxydans</name>
    <dbReference type="NCBI Taxonomy" id="2733484"/>
    <lineage>
        <taxon>Bacteria</taxon>
        <taxon>Pseudomonadati</taxon>
        <taxon>Pseudomonadota</taxon>
        <taxon>Gammaproteobacteria</taxon>
        <taxon>Oceanospirillales</taxon>
        <taxon>Halomonadaceae</taxon>
        <taxon>Billgrantia</taxon>
    </lineage>
</organism>
<evidence type="ECO:0000313" key="2">
    <source>
        <dbReference type="EMBL" id="QTP54681.1"/>
    </source>
</evidence>
<gene>
    <name evidence="2" type="ORF">HNO51_08290</name>
</gene>
<accession>A0ABX7W2S4</accession>
<dbReference type="Gene3D" id="3.10.110.10">
    <property type="entry name" value="Ubiquitin Conjugating Enzyme"/>
    <property type="match status" value="1"/>
</dbReference>
<name>A0ABX7W2S4_9GAMM</name>
<keyword evidence="2" id="KW-0548">Nucleotidyltransferase</keyword>
<dbReference type="PANTHER" id="PTHR43267">
    <property type="entry name" value="TRNA THREONYLCARBAMOYLADENOSINE DEHYDRATASE"/>
    <property type="match status" value="1"/>
</dbReference>
<feature type="domain" description="THIF-type NAD/FAD binding fold" evidence="1">
    <location>
        <begin position="324"/>
        <end position="518"/>
    </location>
</feature>
<dbReference type="Proteomes" id="UP000671868">
    <property type="component" value="Chromosome"/>
</dbReference>
<keyword evidence="3" id="KW-1185">Reference proteome</keyword>
<evidence type="ECO:0000259" key="1">
    <source>
        <dbReference type="Pfam" id="PF00899"/>
    </source>
</evidence>
<sequence length="591" mass="65916">MMEPWWERYPHRLELEEKAFLEAGMRFHYDKEARGEGRLVMRVTTSHPLQPGEVELDVQFPRQYPYFPPTVTSEDLAFRRHQHPSANLLCLLANHGEEWRPASDTAASLIHQQLPKLARSATSSDFSDVAANEAHQGEPLTAFLDYENNSHVSVPPLEHDHDDTHGVLDLGVDHLLPFRGAVLRVANAKGDTVAEASDGLKNRYQRKKLQNLRGQWVRLANRPKSLDADQLIKEVKAEHPGLKHSWQTLPVQKNVAGPQVKRIDVLGLVFEDELSWRKYGYNWLIIISRRYDKPLPNGGYTVSTLVRSELESDNLYRERIPELVTLRHKKVAVFGLGSLGSVALTELARAGIGEIHALDGDLLEAGNSVRWATGRAYAGLAKAQALSEYLCEHYPHTRFYGYQVRIGAAPVRHIERDGDGGNFNEDEILQKMVGDADLILDASASIPLNQYLADMAAEQGIPYVWLSTTNGGWGGLVGRIVPEKTEGCWMCHLCGLNDQTIPLPMARPEDELVQPAGCMDPTFTGASFDIAEVSLMGVRLAVGTLCGNKDGTYPNPDWDLAIVDMRDEQGQHIPPQWRTYSLSAHHGCCGI</sequence>
<reference evidence="2 3" key="1">
    <citation type="journal article" date="2021" name="Front. Microbiol.">
        <title>Aerobic Denitrification and Heterotrophic Sulfur Oxidation in the Genus Halomonas Revealed by Six Novel Species Characterizations and Genome-Based Analysis.</title>
        <authorList>
            <person name="Wang L."/>
            <person name="Shao Z."/>
        </authorList>
    </citation>
    <scope>NUCLEOTIDE SEQUENCE [LARGE SCALE GENOMIC DNA]</scope>
    <source>
        <strain evidence="2 3">MCCC 1A11059</strain>
    </source>
</reference>
<dbReference type="SUPFAM" id="SSF69572">
    <property type="entry name" value="Activating enzymes of the ubiquitin-like proteins"/>
    <property type="match status" value="1"/>
</dbReference>
<dbReference type="RefSeq" id="WP_209538927.1">
    <property type="nucleotide sequence ID" value="NZ_CP053381.1"/>
</dbReference>
<dbReference type="InterPro" id="IPR000594">
    <property type="entry name" value="ThiF_NAD_FAD-bd"/>
</dbReference>